<organism evidence="1 2">
    <name type="scientific">Lepidopterella palustris CBS 459.81</name>
    <dbReference type="NCBI Taxonomy" id="1314670"/>
    <lineage>
        <taxon>Eukaryota</taxon>
        <taxon>Fungi</taxon>
        <taxon>Dikarya</taxon>
        <taxon>Ascomycota</taxon>
        <taxon>Pezizomycotina</taxon>
        <taxon>Dothideomycetes</taxon>
        <taxon>Pleosporomycetidae</taxon>
        <taxon>Mytilinidiales</taxon>
        <taxon>Argynnaceae</taxon>
        <taxon>Lepidopterella</taxon>
    </lineage>
</organism>
<dbReference type="Proteomes" id="UP000250266">
    <property type="component" value="Unassembled WGS sequence"/>
</dbReference>
<dbReference type="AlphaFoldDB" id="A0A8E2ELP2"/>
<proteinExistence type="predicted"/>
<evidence type="ECO:0000313" key="1">
    <source>
        <dbReference type="EMBL" id="OCK86070.1"/>
    </source>
</evidence>
<protein>
    <submittedName>
        <fullName evidence="1">Uncharacterized protein</fullName>
    </submittedName>
</protein>
<accession>A0A8E2ELP2</accession>
<reference evidence="1 2" key="1">
    <citation type="journal article" date="2016" name="Nat. Commun.">
        <title>Ectomycorrhizal ecology is imprinted in the genome of the dominant symbiotic fungus Cenococcum geophilum.</title>
        <authorList>
            <consortium name="DOE Joint Genome Institute"/>
            <person name="Peter M."/>
            <person name="Kohler A."/>
            <person name="Ohm R.A."/>
            <person name="Kuo A."/>
            <person name="Krutzmann J."/>
            <person name="Morin E."/>
            <person name="Arend M."/>
            <person name="Barry K.W."/>
            <person name="Binder M."/>
            <person name="Choi C."/>
            <person name="Clum A."/>
            <person name="Copeland A."/>
            <person name="Grisel N."/>
            <person name="Haridas S."/>
            <person name="Kipfer T."/>
            <person name="LaButti K."/>
            <person name="Lindquist E."/>
            <person name="Lipzen A."/>
            <person name="Maire R."/>
            <person name="Meier B."/>
            <person name="Mihaltcheva S."/>
            <person name="Molinier V."/>
            <person name="Murat C."/>
            <person name="Poggeler S."/>
            <person name="Quandt C.A."/>
            <person name="Sperisen C."/>
            <person name="Tritt A."/>
            <person name="Tisserant E."/>
            <person name="Crous P.W."/>
            <person name="Henrissat B."/>
            <person name="Nehls U."/>
            <person name="Egli S."/>
            <person name="Spatafora J.W."/>
            <person name="Grigoriev I.V."/>
            <person name="Martin F.M."/>
        </authorList>
    </citation>
    <scope>NUCLEOTIDE SEQUENCE [LARGE SCALE GENOMIC DNA]</scope>
    <source>
        <strain evidence="1 2">CBS 459.81</strain>
    </source>
</reference>
<name>A0A8E2ELP2_9PEZI</name>
<evidence type="ECO:0000313" key="2">
    <source>
        <dbReference type="Proteomes" id="UP000250266"/>
    </source>
</evidence>
<gene>
    <name evidence="1" type="ORF">K432DRAFT_377033</name>
</gene>
<dbReference type="OrthoDB" id="4062651at2759"/>
<keyword evidence="2" id="KW-1185">Reference proteome</keyword>
<dbReference type="EMBL" id="KV744809">
    <property type="protein sequence ID" value="OCK86070.1"/>
    <property type="molecule type" value="Genomic_DNA"/>
</dbReference>
<sequence>MSPAMSPHPPHPSYEIGYTHSSERNTDVELNVHVGDKHIQLELLTANFEASPALLEEYLLHVKHSDPEYLPPFLENPEDFDDDDDEFADLLGEFYESAMKPLLPLFHEIPPLDPDRLYTLQDCLYPERQMYTLQVAGDEFVSVPLDPTKGARRTGVELPASAKLDDFAFPVYRPDEIHLRLADNAVALPPQPRKVYIKGKGQDVCFFKQLLAGDVSMTVTETFYVRKDSCRRA</sequence>